<keyword evidence="14" id="KW-1185">Reference proteome</keyword>
<dbReference type="GO" id="GO:0006423">
    <property type="term" value="P:cysteinyl-tRNA aminoacylation"/>
    <property type="evidence" value="ECO:0007669"/>
    <property type="project" value="InterPro"/>
</dbReference>
<dbReference type="InterPro" id="IPR024909">
    <property type="entry name" value="Cys-tRNA/MSH_ligase"/>
</dbReference>
<evidence type="ECO:0000256" key="4">
    <source>
        <dbReference type="ARBA" id="ARBA00022723"/>
    </source>
</evidence>
<dbReference type="GO" id="GO:0004817">
    <property type="term" value="F:cysteine-tRNA ligase activity"/>
    <property type="evidence" value="ECO:0007669"/>
    <property type="project" value="UniProtKB-EC"/>
</dbReference>
<dbReference type="Gene3D" id="1.20.120.1910">
    <property type="entry name" value="Cysteine-tRNA ligase, C-terminal anti-codon recognition domain"/>
    <property type="match status" value="1"/>
</dbReference>
<evidence type="ECO:0000313" key="14">
    <source>
        <dbReference type="Proteomes" id="UP000317494"/>
    </source>
</evidence>
<evidence type="ECO:0000256" key="3">
    <source>
        <dbReference type="ARBA" id="ARBA00022598"/>
    </source>
</evidence>
<evidence type="ECO:0000256" key="1">
    <source>
        <dbReference type="ARBA" id="ARBA00001947"/>
    </source>
</evidence>
<evidence type="ECO:0000259" key="12">
    <source>
        <dbReference type="Pfam" id="PF01406"/>
    </source>
</evidence>
<dbReference type="Proteomes" id="UP000317494">
    <property type="component" value="Unassembled WGS sequence"/>
</dbReference>
<keyword evidence="9" id="KW-0030">Aminoacyl-tRNA synthetase</keyword>
<keyword evidence="5" id="KW-0547">Nucleotide-binding</keyword>
<evidence type="ECO:0000256" key="2">
    <source>
        <dbReference type="ARBA" id="ARBA00012832"/>
    </source>
</evidence>
<gene>
    <name evidence="13" type="primary">SENM874</name>
    <name evidence="13" type="ORF">SeMB42_g00874</name>
</gene>
<dbReference type="Pfam" id="PF01406">
    <property type="entry name" value="tRNA-synt_1e"/>
    <property type="match status" value="1"/>
</dbReference>
<dbReference type="InterPro" id="IPR014729">
    <property type="entry name" value="Rossmann-like_a/b/a_fold"/>
</dbReference>
<dbReference type="CDD" id="cd00672">
    <property type="entry name" value="CysRS_core"/>
    <property type="match status" value="1"/>
</dbReference>
<dbReference type="GO" id="GO:0046872">
    <property type="term" value="F:metal ion binding"/>
    <property type="evidence" value="ECO:0007669"/>
    <property type="project" value="UniProtKB-KW"/>
</dbReference>
<comment type="cofactor">
    <cofactor evidence="1">
        <name>Zn(2+)</name>
        <dbReference type="ChEBI" id="CHEBI:29105"/>
    </cofactor>
</comment>
<keyword evidence="3 13" id="KW-0436">Ligase</keyword>
<dbReference type="EC" id="6.1.1.16" evidence="2"/>
<evidence type="ECO:0000256" key="9">
    <source>
        <dbReference type="ARBA" id="ARBA00023146"/>
    </source>
</evidence>
<keyword evidence="6" id="KW-0862">Zinc</keyword>
<dbReference type="VEuPathDB" id="FungiDB:SeMB42_g00874"/>
<keyword evidence="8" id="KW-0648">Protein biosynthesis</keyword>
<proteinExistence type="inferred from homology"/>
<dbReference type="PANTHER" id="PTHR10890:SF3">
    <property type="entry name" value="CYSTEINE--TRNA LIGASE, CYTOPLASMIC"/>
    <property type="match status" value="1"/>
</dbReference>
<dbReference type="GO" id="GO:0005524">
    <property type="term" value="F:ATP binding"/>
    <property type="evidence" value="ECO:0007669"/>
    <property type="project" value="UniProtKB-KW"/>
</dbReference>
<evidence type="ECO:0000256" key="11">
    <source>
        <dbReference type="SAM" id="MobiDB-lite"/>
    </source>
</evidence>
<reference evidence="13 14" key="1">
    <citation type="journal article" date="2019" name="Sci. Rep.">
        <title>Comparative genomics of chytrid fungi reveal insights into the obligate biotrophic and pathogenic lifestyle of Synchytrium endobioticum.</title>
        <authorList>
            <person name="van de Vossenberg B.T.L.H."/>
            <person name="Warris S."/>
            <person name="Nguyen H.D.T."/>
            <person name="van Gent-Pelzer M.P.E."/>
            <person name="Joly D.L."/>
            <person name="van de Geest H.C."/>
            <person name="Bonants P.J.M."/>
            <person name="Smith D.S."/>
            <person name="Levesque C.A."/>
            <person name="van der Lee T.A.J."/>
        </authorList>
    </citation>
    <scope>NUCLEOTIDE SEQUENCE [LARGE SCALE GENOMIC DNA]</scope>
    <source>
        <strain evidence="13 14">MB42</strain>
    </source>
</reference>
<dbReference type="SUPFAM" id="SSF47323">
    <property type="entry name" value="Anticodon-binding domain of a subclass of class I aminoacyl-tRNA synthetases"/>
    <property type="match status" value="1"/>
</dbReference>
<evidence type="ECO:0000256" key="6">
    <source>
        <dbReference type="ARBA" id="ARBA00022833"/>
    </source>
</evidence>
<dbReference type="PRINTS" id="PR00983">
    <property type="entry name" value="TRNASYNTHCYS"/>
</dbReference>
<dbReference type="InterPro" id="IPR032678">
    <property type="entry name" value="tRNA-synt_1_cat_dom"/>
</dbReference>
<evidence type="ECO:0000256" key="10">
    <source>
        <dbReference type="ARBA" id="ARBA00031499"/>
    </source>
</evidence>
<keyword evidence="4" id="KW-0479">Metal-binding</keyword>
<accession>A0A507DQ04</accession>
<dbReference type="STRING" id="286115.A0A507DQ04"/>
<protein>
    <recommendedName>
        <fullName evidence="2">cysteine--tRNA ligase</fullName>
        <ecNumber evidence="2">6.1.1.16</ecNumber>
    </recommendedName>
    <alternativeName>
        <fullName evidence="10">Cysteinyl-tRNA synthetase</fullName>
    </alternativeName>
</protein>
<organism evidence="13 14">
    <name type="scientific">Synchytrium endobioticum</name>
    <dbReference type="NCBI Taxonomy" id="286115"/>
    <lineage>
        <taxon>Eukaryota</taxon>
        <taxon>Fungi</taxon>
        <taxon>Fungi incertae sedis</taxon>
        <taxon>Chytridiomycota</taxon>
        <taxon>Chytridiomycota incertae sedis</taxon>
        <taxon>Chytridiomycetes</taxon>
        <taxon>Synchytriales</taxon>
        <taxon>Synchytriaceae</taxon>
        <taxon>Synchytrium</taxon>
    </lineage>
</organism>
<comment type="caution">
    <text evidence="13">The sequence shown here is derived from an EMBL/GenBank/DDBJ whole genome shotgun (WGS) entry which is preliminary data.</text>
</comment>
<feature type="region of interest" description="Disordered" evidence="11">
    <location>
        <begin position="770"/>
        <end position="806"/>
    </location>
</feature>
<evidence type="ECO:0000256" key="8">
    <source>
        <dbReference type="ARBA" id="ARBA00022917"/>
    </source>
</evidence>
<dbReference type="InterPro" id="IPR009080">
    <property type="entry name" value="tRNAsynth_Ia_anticodon-bd"/>
</dbReference>
<dbReference type="HAMAP" id="MF_00041">
    <property type="entry name" value="Cys_tRNA_synth"/>
    <property type="match status" value="1"/>
</dbReference>
<dbReference type="EMBL" id="QEAN01000019">
    <property type="protein sequence ID" value="TPX53277.1"/>
    <property type="molecule type" value="Genomic_DNA"/>
</dbReference>
<dbReference type="GO" id="GO:0005737">
    <property type="term" value="C:cytoplasm"/>
    <property type="evidence" value="ECO:0007669"/>
    <property type="project" value="TreeGrafter"/>
</dbReference>
<name>A0A507DQ04_9FUNG</name>
<evidence type="ECO:0000256" key="7">
    <source>
        <dbReference type="ARBA" id="ARBA00022840"/>
    </source>
</evidence>
<dbReference type="PANTHER" id="PTHR10890">
    <property type="entry name" value="CYSTEINYL-TRNA SYNTHETASE"/>
    <property type="match status" value="1"/>
</dbReference>
<sequence>MKLSLVSVHGSAPSSLALSYGRYAIHIRLAPYHTATGKHHPLRPMTDPMTDKRIWRKPESSKPVLKVYNTLTRSKEDFIPINGNLVGWYSCGPTVYNWSHLGHARNYMSFDILRRILQDYFGYDVLYVMNITDIDDKIIIGARHEFLFEQFKNTHIKMTPELKDEVRTAWANFVDKRLGRYMSSADQFETFIADVAKYGPPQAASTDEKFSMHLKSATTAYNALRQADNANVLLDGSQDVLKEYLDAHKGFTVTDPRIFREFAAKWEQLYFEDMELLNIRRPDVLTRVSEYVPEISKWTEQIMQNGYAYESQGSIYFDTQSFNSKPNHAYAKLAPSSASNLDLIAEGEGSLTASGISKKSPSDFALWKSSKPGEPSWPSCWGPGRPGWHIECSTMASEVLGSRIDVHTGGSDLIFPHHDNELAQAEAYYDHSQWVNYFWHAGHLHIEGKKMSKSLKNFITIREALQQHSAVQIRYMFLMHSWGSLLDYSEGSMSGARSYESMVNKFLLNAKSVILESRAANIKFVGTHNFRNEEKKLFDALRTAQMTVHSALCDSFDTPEAMKALSQLITAANTYMTCKSKDKSILANADALEKVTGYIKKILTTFGIFDESMNYSSIEDTVQGEMRALAAFRDSVRSLARSKGDYAAILERVNEIREDKVVADAFKGSIKTSDLRAPYLRVVKEFVENVEELAKSQQSHNQFLAISDKLRDEQLADLGVALDDREDETALIKFVDPEQLRAQREEKRQKELERVQKKEEAARLAAAKKAERLAKGATPPNQMFRNPAEFSRWDDKGIPTHDAAGADLPKSRLKKLQKEYDAQVKLHEEYLKEAILNGN</sequence>
<evidence type="ECO:0000256" key="5">
    <source>
        <dbReference type="ARBA" id="ARBA00022741"/>
    </source>
</evidence>
<dbReference type="NCBIfam" id="TIGR00435">
    <property type="entry name" value="cysS"/>
    <property type="match status" value="1"/>
</dbReference>
<dbReference type="AlphaFoldDB" id="A0A507DQ04"/>
<dbReference type="Gene3D" id="3.40.50.620">
    <property type="entry name" value="HUPs"/>
    <property type="match status" value="1"/>
</dbReference>
<evidence type="ECO:0000313" key="13">
    <source>
        <dbReference type="EMBL" id="TPX53277.1"/>
    </source>
</evidence>
<keyword evidence="7" id="KW-0067">ATP-binding</keyword>
<dbReference type="InterPro" id="IPR015803">
    <property type="entry name" value="Cys-tRNA-ligase"/>
</dbReference>
<feature type="domain" description="tRNA synthetases class I catalytic" evidence="12">
    <location>
        <begin position="80"/>
        <end position="496"/>
    </location>
</feature>
<dbReference type="SUPFAM" id="SSF52374">
    <property type="entry name" value="Nucleotidylyl transferase"/>
    <property type="match status" value="1"/>
</dbReference>